<accession>A0A9W9Z648</accession>
<protein>
    <submittedName>
        <fullName evidence="1">Uncharacterized protein</fullName>
    </submittedName>
</protein>
<dbReference type="AlphaFoldDB" id="A0A9W9Z648"/>
<dbReference type="OrthoDB" id="5988799at2759"/>
<sequence length="173" mass="19258">MPFSALYVKLVKGKQLPGATVVTTCRPNVVQSVAGLKFDRKVEIMGFTTRESSGDYLMGNVGFSYRIEETLYQAGSLAKTGIEEMRHLFDSTEVKGMENCGLFNCMPDIKVSPFRLKSHFCFIHLTLQELLAAREIAKMEPSDLGNFITSNASDPKWHSGDPVCCRPALWQGK</sequence>
<keyword evidence="2" id="KW-1185">Reference proteome</keyword>
<comment type="caution">
    <text evidence="1">The sequence shown here is derived from an EMBL/GenBank/DDBJ whole genome shotgun (WGS) entry which is preliminary data.</text>
</comment>
<name>A0A9W9Z648_9CNID</name>
<evidence type="ECO:0000313" key="1">
    <source>
        <dbReference type="EMBL" id="KAJ7375827.1"/>
    </source>
</evidence>
<dbReference type="Proteomes" id="UP001163046">
    <property type="component" value="Unassembled WGS sequence"/>
</dbReference>
<reference evidence="1" key="1">
    <citation type="submission" date="2023-01" db="EMBL/GenBank/DDBJ databases">
        <title>Genome assembly of the deep-sea coral Lophelia pertusa.</title>
        <authorList>
            <person name="Herrera S."/>
            <person name="Cordes E."/>
        </authorList>
    </citation>
    <scope>NUCLEOTIDE SEQUENCE</scope>
    <source>
        <strain evidence="1">USNM1676648</strain>
        <tissue evidence="1">Polyp</tissue>
    </source>
</reference>
<evidence type="ECO:0000313" key="2">
    <source>
        <dbReference type="Proteomes" id="UP001163046"/>
    </source>
</evidence>
<dbReference type="EMBL" id="MU826455">
    <property type="protein sequence ID" value="KAJ7375827.1"/>
    <property type="molecule type" value="Genomic_DNA"/>
</dbReference>
<proteinExistence type="predicted"/>
<gene>
    <name evidence="1" type="ORF">OS493_038577</name>
</gene>
<organism evidence="1 2">
    <name type="scientific">Desmophyllum pertusum</name>
    <dbReference type="NCBI Taxonomy" id="174260"/>
    <lineage>
        <taxon>Eukaryota</taxon>
        <taxon>Metazoa</taxon>
        <taxon>Cnidaria</taxon>
        <taxon>Anthozoa</taxon>
        <taxon>Hexacorallia</taxon>
        <taxon>Scleractinia</taxon>
        <taxon>Caryophylliina</taxon>
        <taxon>Caryophylliidae</taxon>
        <taxon>Desmophyllum</taxon>
    </lineage>
</organism>